<feature type="transmembrane region" description="Helical" evidence="7">
    <location>
        <begin position="97"/>
        <end position="122"/>
    </location>
</feature>
<keyword evidence="3" id="KW-1003">Cell membrane</keyword>
<name>A0A090GKS4_MESPL</name>
<dbReference type="EMBL" id="CCNE01000005">
    <property type="protein sequence ID" value="CDX51392.1"/>
    <property type="molecule type" value="Genomic_DNA"/>
</dbReference>
<dbReference type="GO" id="GO:0005886">
    <property type="term" value="C:plasma membrane"/>
    <property type="evidence" value="ECO:0007669"/>
    <property type="project" value="UniProtKB-SubCell"/>
</dbReference>
<evidence type="ECO:0000313" key="14">
    <source>
        <dbReference type="Proteomes" id="UP000046122"/>
    </source>
</evidence>
<feature type="transmembrane region" description="Helical" evidence="7">
    <location>
        <begin position="280"/>
        <end position="303"/>
    </location>
</feature>
<dbReference type="Proteomes" id="UP000046373">
    <property type="component" value="Unassembled WGS sequence"/>
</dbReference>
<feature type="transmembrane region" description="Helical" evidence="7">
    <location>
        <begin position="134"/>
        <end position="159"/>
    </location>
</feature>
<feature type="transmembrane region" description="Helical" evidence="7">
    <location>
        <begin position="179"/>
        <end position="196"/>
    </location>
</feature>
<dbReference type="Proteomes" id="UP000182888">
    <property type="component" value="Unassembled WGS sequence"/>
</dbReference>
<dbReference type="PROSITE" id="PS50928">
    <property type="entry name" value="ABC_TM1"/>
    <property type="match status" value="1"/>
</dbReference>
<evidence type="ECO:0000256" key="1">
    <source>
        <dbReference type="ARBA" id="ARBA00004651"/>
    </source>
</evidence>
<evidence type="ECO:0000313" key="11">
    <source>
        <dbReference type="EMBL" id="CDX51392.1"/>
    </source>
</evidence>
<reference evidence="16" key="3">
    <citation type="submission" date="2014-08" db="EMBL/GenBank/DDBJ databases">
        <authorList>
            <person name="Edwards T."/>
        </authorList>
    </citation>
    <scope>NUCLEOTIDE SEQUENCE [LARGE SCALE GENOMIC DNA]</scope>
</reference>
<comment type="subcellular location">
    <subcellularLocation>
        <location evidence="1 7">Cell membrane</location>
        <topology evidence="1 7">Multi-pass membrane protein</topology>
    </subcellularLocation>
</comment>
<dbReference type="EMBL" id="CCMZ01000007">
    <property type="protein sequence ID" value="CDX14043.1"/>
    <property type="molecule type" value="Genomic_DNA"/>
</dbReference>
<feature type="domain" description="ABC transmembrane type-1" evidence="8">
    <location>
        <begin position="95"/>
        <end position="299"/>
    </location>
</feature>
<organism evidence="10 15">
    <name type="scientific">Mesorhizobium plurifarium</name>
    <dbReference type="NCBI Taxonomy" id="69974"/>
    <lineage>
        <taxon>Bacteria</taxon>
        <taxon>Pseudomonadati</taxon>
        <taxon>Pseudomonadota</taxon>
        <taxon>Alphaproteobacteria</taxon>
        <taxon>Hyphomicrobiales</taxon>
        <taxon>Phyllobacteriaceae</taxon>
        <taxon>Mesorhizobium</taxon>
    </lineage>
</organism>
<reference evidence="13" key="4">
    <citation type="submission" date="2014-08" db="EMBL/GenBank/DDBJ databases">
        <authorList>
            <person name="Moulin L."/>
        </authorList>
    </citation>
    <scope>NUCLEOTIDE SEQUENCE [LARGE SCALE GENOMIC DNA]</scope>
</reference>
<dbReference type="Proteomes" id="UP000045285">
    <property type="component" value="Unassembled WGS sequence"/>
</dbReference>
<feature type="transmembrane region" description="Helical" evidence="7">
    <location>
        <begin position="9"/>
        <end position="30"/>
    </location>
</feature>
<evidence type="ECO:0000259" key="8">
    <source>
        <dbReference type="PROSITE" id="PS50928"/>
    </source>
</evidence>
<evidence type="ECO:0000313" key="16">
    <source>
        <dbReference type="Proteomes" id="UP000182888"/>
    </source>
</evidence>
<evidence type="ECO:0000256" key="2">
    <source>
        <dbReference type="ARBA" id="ARBA00022448"/>
    </source>
</evidence>
<evidence type="ECO:0000313" key="9">
    <source>
        <dbReference type="EMBL" id="CDX14043.1"/>
    </source>
</evidence>
<comment type="similarity">
    <text evidence="7">Belongs to the binding-protein-dependent transport system permease family.</text>
</comment>
<dbReference type="STRING" id="69974.MPLDJ20_20375"/>
<dbReference type="PANTHER" id="PTHR43163">
    <property type="entry name" value="DIPEPTIDE TRANSPORT SYSTEM PERMEASE PROTEIN DPPB-RELATED"/>
    <property type="match status" value="1"/>
</dbReference>
<evidence type="ECO:0000256" key="5">
    <source>
        <dbReference type="ARBA" id="ARBA00022989"/>
    </source>
</evidence>
<dbReference type="GO" id="GO:0055085">
    <property type="term" value="P:transmembrane transport"/>
    <property type="evidence" value="ECO:0007669"/>
    <property type="project" value="InterPro"/>
</dbReference>
<proteinExistence type="inferred from homology"/>
<dbReference type="SUPFAM" id="SSF161098">
    <property type="entry name" value="MetI-like"/>
    <property type="match status" value="1"/>
</dbReference>
<dbReference type="Gene3D" id="1.10.3720.10">
    <property type="entry name" value="MetI-like"/>
    <property type="match status" value="1"/>
</dbReference>
<dbReference type="Proteomes" id="UP000046122">
    <property type="component" value="Unassembled WGS sequence"/>
</dbReference>
<keyword evidence="13" id="KW-1185">Reference proteome</keyword>
<dbReference type="EMBL" id="CCNB01000012">
    <property type="protein sequence ID" value="CDX35937.1"/>
    <property type="molecule type" value="Genomic_DNA"/>
</dbReference>
<evidence type="ECO:0000313" key="10">
    <source>
        <dbReference type="EMBL" id="CDX35937.1"/>
    </source>
</evidence>
<evidence type="ECO:0000256" key="7">
    <source>
        <dbReference type="RuleBase" id="RU363032"/>
    </source>
</evidence>
<evidence type="ECO:0000256" key="6">
    <source>
        <dbReference type="ARBA" id="ARBA00023136"/>
    </source>
</evidence>
<evidence type="ECO:0000256" key="4">
    <source>
        <dbReference type="ARBA" id="ARBA00022692"/>
    </source>
</evidence>
<dbReference type="EMBL" id="CCND01000023">
    <property type="protein sequence ID" value="CDX60404.1"/>
    <property type="molecule type" value="Genomic_DNA"/>
</dbReference>
<dbReference type="InterPro" id="IPR035906">
    <property type="entry name" value="MetI-like_sf"/>
</dbReference>
<dbReference type="InterPro" id="IPR045621">
    <property type="entry name" value="BPD_transp_1_N"/>
</dbReference>
<dbReference type="AlphaFoldDB" id="A0A090GKS4"/>
<gene>
    <name evidence="12" type="ORF">MPL1032_30238</name>
    <name evidence="9" type="ORF">MPL3356_150182</name>
    <name evidence="11" type="ORF">MPL3365_130441</name>
    <name evidence="10" type="ORF">MPLDJ20_20375</name>
</gene>
<evidence type="ECO:0000313" key="12">
    <source>
        <dbReference type="EMBL" id="CDX60404.1"/>
    </source>
</evidence>
<keyword evidence="2 7" id="KW-0813">Transport</keyword>
<reference evidence="12" key="1">
    <citation type="submission" date="2014-08" db="EMBL/GenBank/DDBJ databases">
        <title>DNA barcoding of Bradysia (Diptera: Sciaridae) for detection of the immature stages on agricultural crops.</title>
        <authorList>
            <person name="Shin S."/>
            <person name="Jung S."/>
            <person name="Heller K."/>
            <person name="Menzel F."/>
            <person name="Hong T.-K."/>
            <person name="Lee H."/>
            <person name="Lee S."/>
        </authorList>
    </citation>
    <scope>NUCLEOTIDE SEQUENCE</scope>
</reference>
<evidence type="ECO:0000256" key="3">
    <source>
        <dbReference type="ARBA" id="ARBA00022475"/>
    </source>
</evidence>
<dbReference type="CDD" id="cd06261">
    <property type="entry name" value="TM_PBP2"/>
    <property type="match status" value="1"/>
</dbReference>
<evidence type="ECO:0000313" key="15">
    <source>
        <dbReference type="Proteomes" id="UP000046373"/>
    </source>
</evidence>
<dbReference type="InterPro" id="IPR000515">
    <property type="entry name" value="MetI-like"/>
</dbReference>
<keyword evidence="6 7" id="KW-0472">Membrane</keyword>
<sequence>MLRYALKRLGLGIIIVSVAMVMLFAMIYVIPGDPASVALGPRATPEMVQALRSRMGLDQPIWIQFFRFYFSALRGDLGTEVLSGRPVLDVVFEQLPYTLALIAGAISWSVLLGIPLGCIAAVRRGGFVDRVIGVLSVAVIAVPSFVIAIYSLLIFAVALQWLPAIGAGEPGNLASQLKHLALPSLAIGVGWVGYIARMVRASMLETLEASHIRTARAFGLTDRRITYSYALRIAILPTVTLLGVGIGNMVSSAVFAEIVFARPGIGKLVYEAISVRNYPVVTGAVLVTTAFFVVVNALADILIGALDPRVRTSFD</sequence>
<dbReference type="Pfam" id="PF00528">
    <property type="entry name" value="BPD_transp_1"/>
    <property type="match status" value="1"/>
</dbReference>
<feature type="transmembrane region" description="Helical" evidence="7">
    <location>
        <begin position="233"/>
        <end position="260"/>
    </location>
</feature>
<keyword evidence="4 7" id="KW-0812">Transmembrane</keyword>
<accession>A0A090GKS4</accession>
<protein>
    <submittedName>
        <fullName evidence="10">Binding-protein-dependent transport systems inner membrane component</fullName>
    </submittedName>
</protein>
<dbReference type="Pfam" id="PF19300">
    <property type="entry name" value="BPD_transp_1_N"/>
    <property type="match status" value="1"/>
</dbReference>
<reference evidence="14 15" key="2">
    <citation type="submission" date="2014-08" db="EMBL/GenBank/DDBJ databases">
        <authorList>
            <person name="Moulin Lionel"/>
        </authorList>
    </citation>
    <scope>NUCLEOTIDE SEQUENCE [LARGE SCALE GENOMIC DNA]</scope>
</reference>
<keyword evidence="5 7" id="KW-1133">Transmembrane helix</keyword>
<dbReference type="PANTHER" id="PTHR43163:SF6">
    <property type="entry name" value="DIPEPTIDE TRANSPORT SYSTEM PERMEASE PROTEIN DPPB-RELATED"/>
    <property type="match status" value="1"/>
</dbReference>
<evidence type="ECO:0000313" key="13">
    <source>
        <dbReference type="Proteomes" id="UP000045285"/>
    </source>
</evidence>